<name>X0XL90_9ZZZZ</name>
<comment type="caution">
    <text evidence="1">The sequence shown here is derived from an EMBL/GenBank/DDBJ whole genome shotgun (WGS) entry which is preliminary data.</text>
</comment>
<sequence length="40" mass="4766">ITLFFVDMGDELKVFKRRQFLHLEPTRGSDGKLQKEDKKD</sequence>
<proteinExistence type="predicted"/>
<evidence type="ECO:0000313" key="1">
    <source>
        <dbReference type="EMBL" id="GAG43940.1"/>
    </source>
</evidence>
<dbReference type="EMBL" id="BARS01052603">
    <property type="protein sequence ID" value="GAG43940.1"/>
    <property type="molecule type" value="Genomic_DNA"/>
</dbReference>
<feature type="non-terminal residue" evidence="1">
    <location>
        <position position="1"/>
    </location>
</feature>
<reference evidence="1" key="1">
    <citation type="journal article" date="2014" name="Front. Microbiol.">
        <title>High frequency of phylogenetically diverse reductive dehalogenase-homologous genes in deep subseafloor sedimentary metagenomes.</title>
        <authorList>
            <person name="Kawai M."/>
            <person name="Futagami T."/>
            <person name="Toyoda A."/>
            <person name="Takaki Y."/>
            <person name="Nishi S."/>
            <person name="Hori S."/>
            <person name="Arai W."/>
            <person name="Tsubouchi T."/>
            <person name="Morono Y."/>
            <person name="Uchiyama I."/>
            <person name="Ito T."/>
            <person name="Fujiyama A."/>
            <person name="Inagaki F."/>
            <person name="Takami H."/>
        </authorList>
    </citation>
    <scope>NUCLEOTIDE SEQUENCE</scope>
    <source>
        <strain evidence="1">Expedition CK06-06</strain>
    </source>
</reference>
<gene>
    <name evidence="1" type="ORF">S01H1_78186</name>
</gene>
<accession>X0XL90</accession>
<dbReference type="AlphaFoldDB" id="X0XL90"/>
<organism evidence="1">
    <name type="scientific">marine sediment metagenome</name>
    <dbReference type="NCBI Taxonomy" id="412755"/>
    <lineage>
        <taxon>unclassified sequences</taxon>
        <taxon>metagenomes</taxon>
        <taxon>ecological metagenomes</taxon>
    </lineage>
</organism>
<protein>
    <submittedName>
        <fullName evidence="1">Uncharacterized protein</fullName>
    </submittedName>
</protein>